<accession>A0A151XCH8</accession>
<evidence type="ECO:0000313" key="2">
    <source>
        <dbReference type="EMBL" id="KYQ58049.1"/>
    </source>
</evidence>
<evidence type="ECO:0000313" key="3">
    <source>
        <dbReference type="Proteomes" id="UP000075809"/>
    </source>
</evidence>
<evidence type="ECO:0000256" key="1">
    <source>
        <dbReference type="SAM" id="MobiDB-lite"/>
    </source>
</evidence>
<feature type="region of interest" description="Disordered" evidence="1">
    <location>
        <begin position="130"/>
        <end position="150"/>
    </location>
</feature>
<feature type="region of interest" description="Disordered" evidence="1">
    <location>
        <begin position="1"/>
        <end position="82"/>
    </location>
</feature>
<protein>
    <submittedName>
        <fullName evidence="2">Uncharacterized protein</fullName>
    </submittedName>
</protein>
<dbReference type="EMBL" id="KQ982314">
    <property type="protein sequence ID" value="KYQ58049.1"/>
    <property type="molecule type" value="Genomic_DNA"/>
</dbReference>
<keyword evidence="3" id="KW-1185">Reference proteome</keyword>
<feature type="compositionally biased region" description="Basic and acidic residues" evidence="1">
    <location>
        <begin position="64"/>
        <end position="82"/>
    </location>
</feature>
<dbReference type="AlphaFoldDB" id="A0A151XCH8"/>
<dbReference type="Proteomes" id="UP000075809">
    <property type="component" value="Unassembled WGS sequence"/>
</dbReference>
<organism evidence="2 3">
    <name type="scientific">Mycetomoellerius zeteki</name>
    <dbReference type="NCBI Taxonomy" id="64791"/>
    <lineage>
        <taxon>Eukaryota</taxon>
        <taxon>Metazoa</taxon>
        <taxon>Ecdysozoa</taxon>
        <taxon>Arthropoda</taxon>
        <taxon>Hexapoda</taxon>
        <taxon>Insecta</taxon>
        <taxon>Pterygota</taxon>
        <taxon>Neoptera</taxon>
        <taxon>Endopterygota</taxon>
        <taxon>Hymenoptera</taxon>
        <taxon>Apocrita</taxon>
        <taxon>Aculeata</taxon>
        <taxon>Formicoidea</taxon>
        <taxon>Formicidae</taxon>
        <taxon>Myrmicinae</taxon>
        <taxon>Mycetomoellerius</taxon>
    </lineage>
</organism>
<proteinExistence type="predicted"/>
<reference evidence="2 3" key="1">
    <citation type="submission" date="2015-09" db="EMBL/GenBank/DDBJ databases">
        <title>Trachymyrmex zeteki WGS genome.</title>
        <authorList>
            <person name="Nygaard S."/>
            <person name="Hu H."/>
            <person name="Boomsma J."/>
            <person name="Zhang G."/>
        </authorList>
    </citation>
    <scope>NUCLEOTIDE SEQUENCE [LARGE SCALE GENOMIC DNA]</scope>
    <source>
        <strain evidence="2">Tzet28-1</strain>
        <tissue evidence="2">Whole body</tissue>
    </source>
</reference>
<gene>
    <name evidence="2" type="ORF">ALC60_03101</name>
</gene>
<sequence>MSGIYGVRLAQKSSRISREESACATGDVDERGSDRLGFLHPKKRRQEEEKEEEEKKEERRRREKERERNGGKRDKAVREEGERSIARLTGACILRLTFKIRNRWEAGKALMTLAGPGPRWRNGREVEVRGRRRAQTAVSTDAPDLPHAAL</sequence>
<name>A0A151XCH8_9HYME</name>